<keyword evidence="2" id="KW-1185">Reference proteome</keyword>
<gene>
    <name evidence="1" type="ORF">MRB53_032724</name>
</gene>
<proteinExistence type="predicted"/>
<reference evidence="1 2" key="1">
    <citation type="journal article" date="2022" name="Hortic Res">
        <title>A haplotype resolved chromosomal level avocado genome allows analysis of novel avocado genes.</title>
        <authorList>
            <person name="Nath O."/>
            <person name="Fletcher S.J."/>
            <person name="Hayward A."/>
            <person name="Shaw L.M."/>
            <person name="Masouleh A.K."/>
            <person name="Furtado A."/>
            <person name="Henry R.J."/>
            <person name="Mitter N."/>
        </authorList>
    </citation>
    <scope>NUCLEOTIDE SEQUENCE [LARGE SCALE GENOMIC DNA]</scope>
    <source>
        <strain evidence="2">cv. Hass</strain>
    </source>
</reference>
<organism evidence="1 2">
    <name type="scientific">Persea americana</name>
    <name type="common">Avocado</name>
    <dbReference type="NCBI Taxonomy" id="3435"/>
    <lineage>
        <taxon>Eukaryota</taxon>
        <taxon>Viridiplantae</taxon>
        <taxon>Streptophyta</taxon>
        <taxon>Embryophyta</taxon>
        <taxon>Tracheophyta</taxon>
        <taxon>Spermatophyta</taxon>
        <taxon>Magnoliopsida</taxon>
        <taxon>Magnoliidae</taxon>
        <taxon>Laurales</taxon>
        <taxon>Lauraceae</taxon>
        <taxon>Persea</taxon>
    </lineage>
</organism>
<evidence type="ECO:0000313" key="2">
    <source>
        <dbReference type="Proteomes" id="UP001234297"/>
    </source>
</evidence>
<dbReference type="EMBL" id="CM056819">
    <property type="protein sequence ID" value="KAJ8624194.1"/>
    <property type="molecule type" value="Genomic_DNA"/>
</dbReference>
<dbReference type="Proteomes" id="UP001234297">
    <property type="component" value="Chromosome 11"/>
</dbReference>
<evidence type="ECO:0000313" key="1">
    <source>
        <dbReference type="EMBL" id="KAJ8624194.1"/>
    </source>
</evidence>
<accession>A0ACC2KTX2</accession>
<protein>
    <submittedName>
        <fullName evidence="1">Uncharacterized protein</fullName>
    </submittedName>
</protein>
<sequence length="592" mass="64768">MAENQSPSIPIQPSNPTTDTIQPSNTSNPSLPSPSIAPSPSMEIPQISSPPILQQQQQQQINQTLQQQQQQQQLNQTLQQQQQQQQQQNLMSSNFQIQQSMQRSTSMPRMTQIQQQHYAALRQQQQQQQAGIYGQMNFGSAAAGAHLQQQQLGGGLSRSGLMGQAGQPGGHLPMLAGQGTAAQFNLQSQLLAPQRQKTGLVQGSQFLPTNSSGQPLQGMQSIGMMSSLGLTSRANGSLTYVQQQQLNAAMRQQQLSQQASLTSPQKLQAQGLSRTSSLASMNPTLSALSQNGQSAIMQNSLSQQQWLKMQQPAISAPGSPSYNLQQQQRRALLQQQLSSSPQLHKNPMAMNQQQISQLAPQSQMGTQQQMHHQQQLPLQHQQQYAQQQQQQQSPRMPGSTVQKSVSLTGSQPETNASSTTPGGSSSQGTEASNQLLGKRKIHDLVTQVDSQGKLDPEVEDLLLGIADDFIDSVTTFACSLAKHRKSSTLESKDLLLHLEKNWHLTIPGFTSEEQKNQRKLSSSDVHMKRLKMVQALMESSHSETDTSNARDASRQGFSNSVAVDHSVRPSPSSEQLVSPTIGSPMLQKIPRF</sequence>
<name>A0ACC2KTX2_PERAE</name>
<comment type="caution">
    <text evidence="1">The sequence shown here is derived from an EMBL/GenBank/DDBJ whole genome shotgun (WGS) entry which is preliminary data.</text>
</comment>